<dbReference type="Proteomes" id="UP000314294">
    <property type="component" value="Unassembled WGS sequence"/>
</dbReference>
<feature type="compositionally biased region" description="Basic and acidic residues" evidence="1">
    <location>
        <begin position="171"/>
        <end position="198"/>
    </location>
</feature>
<sequence length="416" mass="45912">MDTSVPPLSAQRADLICDQALLLEGSARVSLLLEHHHLAGASDLHQAAGEIQREAQALHGRSSSLCCLGPPPARLVRRQPSAACRTDGRRSETCSEETGNKVESMEGHRGAGGAVLRCWPRLSGLQRSGPAERRAKDQTLLGQEGHEVGRARRLRELKGRDGLRKERRRREKETREGDERRRREKETGLLELLEDRGRCGAACPDPPPPPVVVAEKSAGTQRAEELRGRGRRSEIPGGEGWRGLAPPRESRVLAWGGERPARAKANELPPLQRRTGVDGLVTQQRSLVTADQHEECQHAFPLAAQYTPWRAVLLGAVEVLLHALVVVDLGRHRDRQRRTGWPSERHSTRFSTAEHTAASRYLAAVGEPLQGGEGGGVVFPWLRAADARRELQNEEKGRRDKGIQHALTLDCELNYG</sequence>
<feature type="region of interest" description="Disordered" evidence="1">
    <location>
        <begin position="82"/>
        <end position="107"/>
    </location>
</feature>
<feature type="compositionally biased region" description="Basic and acidic residues" evidence="1">
    <location>
        <begin position="144"/>
        <end position="164"/>
    </location>
</feature>
<feature type="compositionally biased region" description="Basic and acidic residues" evidence="1">
    <location>
        <begin position="86"/>
        <end position="107"/>
    </location>
</feature>
<feature type="compositionally biased region" description="Basic and acidic residues" evidence="1">
    <location>
        <begin position="222"/>
        <end position="234"/>
    </location>
</feature>
<gene>
    <name evidence="2" type="ORF">EYF80_033288</name>
</gene>
<reference evidence="2 3" key="1">
    <citation type="submission" date="2019-03" db="EMBL/GenBank/DDBJ databases">
        <title>First draft genome of Liparis tanakae, snailfish: a comprehensive survey of snailfish specific genes.</title>
        <authorList>
            <person name="Kim W."/>
            <person name="Song I."/>
            <person name="Jeong J.-H."/>
            <person name="Kim D."/>
            <person name="Kim S."/>
            <person name="Ryu S."/>
            <person name="Song J.Y."/>
            <person name="Lee S.K."/>
        </authorList>
    </citation>
    <scope>NUCLEOTIDE SEQUENCE [LARGE SCALE GENOMIC DNA]</scope>
    <source>
        <tissue evidence="2">Muscle</tissue>
    </source>
</reference>
<accession>A0A4Z2GT58</accession>
<name>A0A4Z2GT58_9TELE</name>
<evidence type="ECO:0000313" key="3">
    <source>
        <dbReference type="Proteomes" id="UP000314294"/>
    </source>
</evidence>
<protein>
    <submittedName>
        <fullName evidence="2">Uncharacterized protein</fullName>
    </submittedName>
</protein>
<dbReference type="EMBL" id="SRLO01000427">
    <property type="protein sequence ID" value="TNN56491.1"/>
    <property type="molecule type" value="Genomic_DNA"/>
</dbReference>
<organism evidence="2 3">
    <name type="scientific">Liparis tanakae</name>
    <name type="common">Tanaka's snailfish</name>
    <dbReference type="NCBI Taxonomy" id="230148"/>
    <lineage>
        <taxon>Eukaryota</taxon>
        <taxon>Metazoa</taxon>
        <taxon>Chordata</taxon>
        <taxon>Craniata</taxon>
        <taxon>Vertebrata</taxon>
        <taxon>Euteleostomi</taxon>
        <taxon>Actinopterygii</taxon>
        <taxon>Neopterygii</taxon>
        <taxon>Teleostei</taxon>
        <taxon>Neoteleostei</taxon>
        <taxon>Acanthomorphata</taxon>
        <taxon>Eupercaria</taxon>
        <taxon>Perciformes</taxon>
        <taxon>Cottioidei</taxon>
        <taxon>Cottales</taxon>
        <taxon>Liparidae</taxon>
        <taxon>Liparis</taxon>
    </lineage>
</organism>
<dbReference type="AlphaFoldDB" id="A0A4Z2GT58"/>
<keyword evidence="3" id="KW-1185">Reference proteome</keyword>
<evidence type="ECO:0000256" key="1">
    <source>
        <dbReference type="SAM" id="MobiDB-lite"/>
    </source>
</evidence>
<feature type="region of interest" description="Disordered" evidence="1">
    <location>
        <begin position="126"/>
        <end position="243"/>
    </location>
</feature>
<proteinExistence type="predicted"/>
<comment type="caution">
    <text evidence="2">The sequence shown here is derived from an EMBL/GenBank/DDBJ whole genome shotgun (WGS) entry which is preliminary data.</text>
</comment>
<evidence type="ECO:0000313" key="2">
    <source>
        <dbReference type="EMBL" id="TNN56491.1"/>
    </source>
</evidence>